<evidence type="ECO:0000313" key="10">
    <source>
        <dbReference type="EMBL" id="PHJ26071.1"/>
    </source>
</evidence>
<dbReference type="GO" id="GO:0055085">
    <property type="term" value="P:transmembrane transport"/>
    <property type="evidence" value="ECO:0007669"/>
    <property type="project" value="InterPro"/>
</dbReference>
<keyword evidence="4 8" id="KW-0812">Transmembrane</keyword>
<organism evidence="10 11">
    <name type="scientific">Cystoisospora suis</name>
    <dbReference type="NCBI Taxonomy" id="483139"/>
    <lineage>
        <taxon>Eukaryota</taxon>
        <taxon>Sar</taxon>
        <taxon>Alveolata</taxon>
        <taxon>Apicomplexa</taxon>
        <taxon>Conoidasida</taxon>
        <taxon>Coccidia</taxon>
        <taxon>Eucoccidiorida</taxon>
        <taxon>Eimeriorina</taxon>
        <taxon>Sarcocystidae</taxon>
        <taxon>Cystoisospora</taxon>
    </lineage>
</organism>
<dbReference type="GO" id="GO:0006862">
    <property type="term" value="P:nucleotide transport"/>
    <property type="evidence" value="ECO:0007669"/>
    <property type="project" value="InterPro"/>
</dbReference>
<dbReference type="Gene3D" id="1.50.40.10">
    <property type="entry name" value="Mitochondrial carrier domain"/>
    <property type="match status" value="2"/>
</dbReference>
<evidence type="ECO:0000256" key="7">
    <source>
        <dbReference type="ARBA" id="ARBA00023136"/>
    </source>
</evidence>
<dbReference type="GeneID" id="94423518"/>
<dbReference type="RefSeq" id="XP_067927717.1">
    <property type="nucleotide sequence ID" value="XM_068060307.1"/>
</dbReference>
<comment type="caution">
    <text evidence="10">The sequence shown here is derived from an EMBL/GenBank/DDBJ whole genome shotgun (WGS) entry which is preliminary data.</text>
</comment>
<dbReference type="Pfam" id="PF00153">
    <property type="entry name" value="Mito_carr"/>
    <property type="match status" value="2"/>
</dbReference>
<evidence type="ECO:0000256" key="6">
    <source>
        <dbReference type="ARBA" id="ARBA00022989"/>
    </source>
</evidence>
<dbReference type="OrthoDB" id="428293at2759"/>
<dbReference type="InterPro" id="IPR018108">
    <property type="entry name" value="MCP_transmembrane"/>
</dbReference>
<keyword evidence="7 8" id="KW-0472">Membrane</keyword>
<dbReference type="PANTHER" id="PTHR45683">
    <property type="entry name" value="MITOCHONDRIAL NICOTINAMIDE ADENINE DINUCLEOTIDE TRANSPORTER 1-RELATED-RELATED"/>
    <property type="match status" value="1"/>
</dbReference>
<comment type="subcellular location">
    <subcellularLocation>
        <location evidence="1">Membrane</location>
        <topology evidence="1">Multi-pass membrane protein</topology>
    </subcellularLocation>
</comment>
<evidence type="ECO:0000256" key="3">
    <source>
        <dbReference type="ARBA" id="ARBA00022448"/>
    </source>
</evidence>
<evidence type="ECO:0000256" key="2">
    <source>
        <dbReference type="ARBA" id="ARBA00006375"/>
    </source>
</evidence>
<reference evidence="10 11" key="1">
    <citation type="journal article" date="2017" name="Int. J. Parasitol.">
        <title>The genome of the protozoan parasite Cystoisospora suis and a reverse vaccinology approach to identify vaccine candidates.</title>
        <authorList>
            <person name="Palmieri N."/>
            <person name="Shrestha A."/>
            <person name="Ruttkowski B."/>
            <person name="Beck T."/>
            <person name="Vogl C."/>
            <person name="Tomley F."/>
            <person name="Blake D.P."/>
            <person name="Joachim A."/>
        </authorList>
    </citation>
    <scope>NUCLEOTIDE SEQUENCE [LARGE SCALE GENOMIC DNA]</scope>
    <source>
        <strain evidence="10 11">Wien I</strain>
    </source>
</reference>
<keyword evidence="11" id="KW-1185">Reference proteome</keyword>
<protein>
    <submittedName>
        <fullName evidence="10">Mitochondrial carrier domain-containing</fullName>
    </submittedName>
</protein>
<dbReference type="AlphaFoldDB" id="A0A2C6KQ04"/>
<keyword evidence="5" id="KW-0677">Repeat</keyword>
<evidence type="ECO:0000256" key="1">
    <source>
        <dbReference type="ARBA" id="ARBA00004141"/>
    </source>
</evidence>
<dbReference type="InterPro" id="IPR023395">
    <property type="entry name" value="MCP_dom_sf"/>
</dbReference>
<evidence type="ECO:0000313" key="11">
    <source>
        <dbReference type="Proteomes" id="UP000221165"/>
    </source>
</evidence>
<dbReference type="VEuPathDB" id="ToxoDB:CSUI_000073"/>
<gene>
    <name evidence="10" type="ORF">CSUI_000073</name>
</gene>
<comment type="similarity">
    <text evidence="2 9">Belongs to the mitochondrial carrier (TC 2.A.29) family.</text>
</comment>
<evidence type="ECO:0000256" key="4">
    <source>
        <dbReference type="ARBA" id="ARBA00022692"/>
    </source>
</evidence>
<evidence type="ECO:0000256" key="9">
    <source>
        <dbReference type="RuleBase" id="RU000488"/>
    </source>
</evidence>
<dbReference type="PROSITE" id="PS50920">
    <property type="entry name" value="SOLCAR"/>
    <property type="match status" value="2"/>
</dbReference>
<dbReference type="EMBL" id="MIGC01000030">
    <property type="protein sequence ID" value="PHJ26071.1"/>
    <property type="molecule type" value="Genomic_DNA"/>
</dbReference>
<dbReference type="GO" id="GO:0016020">
    <property type="term" value="C:membrane"/>
    <property type="evidence" value="ECO:0007669"/>
    <property type="project" value="UniProtKB-SubCell"/>
</dbReference>
<dbReference type="InterPro" id="IPR044712">
    <property type="entry name" value="SLC25A32-like"/>
</dbReference>
<evidence type="ECO:0000256" key="5">
    <source>
        <dbReference type="ARBA" id="ARBA00022737"/>
    </source>
</evidence>
<feature type="repeat" description="Solcar" evidence="8">
    <location>
        <begin position="384"/>
        <end position="470"/>
    </location>
</feature>
<dbReference type="SUPFAM" id="SSF103506">
    <property type="entry name" value="Mitochondrial carrier"/>
    <property type="match status" value="2"/>
</dbReference>
<keyword evidence="6" id="KW-1133">Transmembrane helix</keyword>
<sequence>MFISLGSLPLPSVSSVSNGAIPTYASTAQTIKAIWRVEGHRGLWKGVTATAAASGLSWGIFRYLFDACRYKFASIPAFGDYIPRHASAPSSSHEFHLSFFNRISPSSWSSQGPKAGAGAATIVHSSSSPAVSDEDNIPRQSFSVTQCTREELVREVNKEDGEKNGGVRESRRFGKLSSVVSLEESDQKSVLSTQEDERVESVPFLWAQPELEEDAEGINSSVSFKANLFGKMSQLMDGHNVDEGVQGNSHCCEVQNQVNDRRGVRGAQAASLVAGLASTLLSHPLWLAKARMEMQAFETKGRTGWPHYRNPLDCLLRVGRQGGLRALYAGLGPAIMLVPHAAVQIIVYEDLKKRESERHIRQAKIRWSGDAEQKAASLSSSPGGFGVKPFVWGAVSKCVAITATYPLQVLRARQQVANSPYGSKNFFQIASLMLRNEGLQSLFGGYAVHLQRACLQNGIMFLIFEHFVHSMEQKRDSEES</sequence>
<proteinExistence type="inferred from homology"/>
<feature type="repeat" description="Solcar" evidence="8">
    <location>
        <begin position="262"/>
        <end position="354"/>
    </location>
</feature>
<keyword evidence="3 9" id="KW-0813">Transport</keyword>
<evidence type="ECO:0000256" key="8">
    <source>
        <dbReference type="PROSITE-ProRule" id="PRU00282"/>
    </source>
</evidence>
<dbReference type="Proteomes" id="UP000221165">
    <property type="component" value="Unassembled WGS sequence"/>
</dbReference>
<name>A0A2C6KQ04_9APIC</name>
<accession>A0A2C6KQ04</accession>